<evidence type="ECO:0000313" key="4">
    <source>
        <dbReference type="Proteomes" id="UP000190105"/>
    </source>
</evidence>
<accession>A0A1T4WV37</accession>
<protein>
    <submittedName>
        <fullName evidence="3">BofC C-terminal domain-containing protein</fullName>
    </submittedName>
</protein>
<dbReference type="OrthoDB" id="1951815at2"/>
<dbReference type="InterPro" id="IPR015050">
    <property type="entry name" value="BofC_C"/>
</dbReference>
<keyword evidence="1" id="KW-1133">Transmembrane helix</keyword>
<keyword evidence="1" id="KW-0472">Membrane</keyword>
<sequence>MSKRRLAYVLVLICTLAVSFIAGYFTILEYVKKEQKLNPNPIKITDNTVTETLKVPKSEIINESTVIVKRDRYTKGVTFIDEYSEKASLNVIGMDIYAAENYFKNLGYIIIKFSPEKEKTVVISKDIPDLWPANCYVVKDDNGYVALYKVEEDNTLSLLRVTEIKVDNLPVQEKDDLSKGKIFKTKEEAENLIEEDYNS</sequence>
<dbReference type="EMBL" id="FUYH01000004">
    <property type="protein sequence ID" value="SKA80977.1"/>
    <property type="molecule type" value="Genomic_DNA"/>
</dbReference>
<name>A0A1T4WV37_9CLOT</name>
<keyword evidence="1" id="KW-0812">Transmembrane</keyword>
<dbReference type="AlphaFoldDB" id="A0A1T4WV37"/>
<dbReference type="STRING" id="1147123.SAMN05443428_1045"/>
<evidence type="ECO:0000313" key="3">
    <source>
        <dbReference type="EMBL" id="SKA80977.1"/>
    </source>
</evidence>
<feature type="transmembrane region" description="Helical" evidence="1">
    <location>
        <begin position="6"/>
        <end position="27"/>
    </location>
</feature>
<proteinExistence type="predicted"/>
<keyword evidence="4" id="KW-1185">Reference proteome</keyword>
<dbReference type="Pfam" id="PF08955">
    <property type="entry name" value="BofC_C"/>
    <property type="match status" value="1"/>
</dbReference>
<gene>
    <name evidence="3" type="ORF">SAMN05443428_1045</name>
</gene>
<organism evidence="3 4">
    <name type="scientific">Caloramator quimbayensis</name>
    <dbReference type="NCBI Taxonomy" id="1147123"/>
    <lineage>
        <taxon>Bacteria</taxon>
        <taxon>Bacillati</taxon>
        <taxon>Bacillota</taxon>
        <taxon>Clostridia</taxon>
        <taxon>Eubacteriales</taxon>
        <taxon>Clostridiaceae</taxon>
        <taxon>Caloramator</taxon>
    </lineage>
</organism>
<evidence type="ECO:0000256" key="1">
    <source>
        <dbReference type="SAM" id="Phobius"/>
    </source>
</evidence>
<feature type="domain" description="Bypass of forespore C C-terminal" evidence="2">
    <location>
        <begin position="133"/>
        <end position="194"/>
    </location>
</feature>
<dbReference type="Proteomes" id="UP000190105">
    <property type="component" value="Unassembled WGS sequence"/>
</dbReference>
<reference evidence="4" key="1">
    <citation type="submission" date="2017-02" db="EMBL/GenBank/DDBJ databases">
        <authorList>
            <person name="Varghese N."/>
            <person name="Submissions S."/>
        </authorList>
    </citation>
    <scope>NUCLEOTIDE SEQUENCE [LARGE SCALE GENOMIC DNA]</scope>
    <source>
        <strain evidence="4">USBA 833</strain>
    </source>
</reference>
<dbReference type="RefSeq" id="WP_078695642.1">
    <property type="nucleotide sequence ID" value="NZ_FUYH01000004.1"/>
</dbReference>
<evidence type="ECO:0000259" key="2">
    <source>
        <dbReference type="Pfam" id="PF08955"/>
    </source>
</evidence>